<reference evidence="2" key="2">
    <citation type="submission" date="2023-06" db="EMBL/GenBank/DDBJ databases">
        <authorList>
            <person name="Ma L."/>
            <person name="Liu K.-W."/>
            <person name="Li Z."/>
            <person name="Hsiao Y.-Y."/>
            <person name="Qi Y."/>
            <person name="Fu T."/>
            <person name="Tang G."/>
            <person name="Zhang D."/>
            <person name="Sun W.-H."/>
            <person name="Liu D.-K."/>
            <person name="Li Y."/>
            <person name="Chen G.-Z."/>
            <person name="Liu X.-D."/>
            <person name="Liao X.-Y."/>
            <person name="Jiang Y.-T."/>
            <person name="Yu X."/>
            <person name="Hao Y."/>
            <person name="Huang J."/>
            <person name="Zhao X.-W."/>
            <person name="Ke S."/>
            <person name="Chen Y.-Y."/>
            <person name="Wu W.-L."/>
            <person name="Hsu J.-L."/>
            <person name="Lin Y.-F."/>
            <person name="Huang M.-D."/>
            <person name="Li C.-Y."/>
            <person name="Huang L."/>
            <person name="Wang Z.-W."/>
            <person name="Zhao X."/>
            <person name="Zhong W.-Y."/>
            <person name="Peng D.-H."/>
            <person name="Ahmad S."/>
            <person name="Lan S."/>
            <person name="Zhang J.-S."/>
            <person name="Tsai W.-C."/>
            <person name="Van De Peer Y."/>
            <person name="Liu Z.-J."/>
        </authorList>
    </citation>
    <scope>NUCLEOTIDE SEQUENCE</scope>
    <source>
        <strain evidence="2">SCP</strain>
        <tissue evidence="2">Leaves</tissue>
    </source>
</reference>
<dbReference type="Proteomes" id="UP001179952">
    <property type="component" value="Unassembled WGS sequence"/>
</dbReference>
<accession>A0AAV9B574</accession>
<organism evidence="2 3">
    <name type="scientific">Acorus gramineus</name>
    <name type="common">Dwarf sweet flag</name>
    <dbReference type="NCBI Taxonomy" id="55184"/>
    <lineage>
        <taxon>Eukaryota</taxon>
        <taxon>Viridiplantae</taxon>
        <taxon>Streptophyta</taxon>
        <taxon>Embryophyta</taxon>
        <taxon>Tracheophyta</taxon>
        <taxon>Spermatophyta</taxon>
        <taxon>Magnoliopsida</taxon>
        <taxon>Liliopsida</taxon>
        <taxon>Acoraceae</taxon>
        <taxon>Acorus</taxon>
    </lineage>
</organism>
<gene>
    <name evidence="2" type="ORF">QJS04_geneDACA004292</name>
</gene>
<sequence length="69" mass="7663">MGCPPGRVSPSPQKSLTDSVDPLQYSRRDPEHREIENRKLIDALVYTVTGEDKSVKCYVSKSVPSTVDV</sequence>
<feature type="region of interest" description="Disordered" evidence="1">
    <location>
        <begin position="1"/>
        <end position="30"/>
    </location>
</feature>
<proteinExistence type="predicted"/>
<name>A0AAV9B574_ACOGR</name>
<keyword evidence="3" id="KW-1185">Reference proteome</keyword>
<evidence type="ECO:0000313" key="2">
    <source>
        <dbReference type="EMBL" id="KAK1271503.1"/>
    </source>
</evidence>
<comment type="caution">
    <text evidence="2">The sequence shown here is derived from an EMBL/GenBank/DDBJ whole genome shotgun (WGS) entry which is preliminary data.</text>
</comment>
<dbReference type="AlphaFoldDB" id="A0AAV9B574"/>
<reference evidence="2" key="1">
    <citation type="journal article" date="2023" name="Nat. Commun.">
        <title>Diploid and tetraploid genomes of Acorus and the evolution of monocots.</title>
        <authorList>
            <person name="Ma L."/>
            <person name="Liu K.W."/>
            <person name="Li Z."/>
            <person name="Hsiao Y.Y."/>
            <person name="Qi Y."/>
            <person name="Fu T."/>
            <person name="Tang G.D."/>
            <person name="Zhang D."/>
            <person name="Sun W.H."/>
            <person name="Liu D.K."/>
            <person name="Li Y."/>
            <person name="Chen G.Z."/>
            <person name="Liu X.D."/>
            <person name="Liao X.Y."/>
            <person name="Jiang Y.T."/>
            <person name="Yu X."/>
            <person name="Hao Y."/>
            <person name="Huang J."/>
            <person name="Zhao X.W."/>
            <person name="Ke S."/>
            <person name="Chen Y.Y."/>
            <person name="Wu W.L."/>
            <person name="Hsu J.L."/>
            <person name="Lin Y.F."/>
            <person name="Huang M.D."/>
            <person name="Li C.Y."/>
            <person name="Huang L."/>
            <person name="Wang Z.W."/>
            <person name="Zhao X."/>
            <person name="Zhong W.Y."/>
            <person name="Peng D.H."/>
            <person name="Ahmad S."/>
            <person name="Lan S."/>
            <person name="Zhang J.S."/>
            <person name="Tsai W.C."/>
            <person name="Van de Peer Y."/>
            <person name="Liu Z.J."/>
        </authorList>
    </citation>
    <scope>NUCLEOTIDE SEQUENCE</scope>
    <source>
        <strain evidence="2">SCP</strain>
    </source>
</reference>
<dbReference type="EMBL" id="JAUJYN010000005">
    <property type="protein sequence ID" value="KAK1271503.1"/>
    <property type="molecule type" value="Genomic_DNA"/>
</dbReference>
<evidence type="ECO:0000313" key="3">
    <source>
        <dbReference type="Proteomes" id="UP001179952"/>
    </source>
</evidence>
<evidence type="ECO:0000256" key="1">
    <source>
        <dbReference type="SAM" id="MobiDB-lite"/>
    </source>
</evidence>
<protein>
    <submittedName>
        <fullName evidence="2">Uncharacterized protein</fullName>
    </submittedName>
</protein>